<keyword evidence="3 7" id="KW-0812">Transmembrane</keyword>
<dbReference type="GO" id="GO:0005794">
    <property type="term" value="C:Golgi apparatus"/>
    <property type="evidence" value="ECO:0007669"/>
    <property type="project" value="TreeGrafter"/>
</dbReference>
<dbReference type="PANTHER" id="PTHR22883">
    <property type="entry name" value="ZINC FINGER DHHC DOMAIN CONTAINING PROTEIN"/>
    <property type="match status" value="1"/>
</dbReference>
<dbReference type="Proteomes" id="UP000054815">
    <property type="component" value="Unassembled WGS sequence"/>
</dbReference>
<feature type="transmembrane region" description="Helical" evidence="7">
    <location>
        <begin position="183"/>
        <end position="211"/>
    </location>
</feature>
<dbReference type="EC" id="2.3.1.225" evidence="7"/>
<evidence type="ECO:0000256" key="3">
    <source>
        <dbReference type="ARBA" id="ARBA00022692"/>
    </source>
</evidence>
<name>A0A0V0XR89_TRIPS</name>
<dbReference type="Pfam" id="PF01529">
    <property type="entry name" value="DHHC"/>
    <property type="match status" value="1"/>
</dbReference>
<comment type="catalytic activity">
    <reaction evidence="7">
        <text>L-cysteinyl-[protein] + hexadecanoyl-CoA = S-hexadecanoyl-L-cysteinyl-[protein] + CoA</text>
        <dbReference type="Rhea" id="RHEA:36683"/>
        <dbReference type="Rhea" id="RHEA-COMP:10131"/>
        <dbReference type="Rhea" id="RHEA-COMP:11032"/>
        <dbReference type="ChEBI" id="CHEBI:29950"/>
        <dbReference type="ChEBI" id="CHEBI:57287"/>
        <dbReference type="ChEBI" id="CHEBI:57379"/>
        <dbReference type="ChEBI" id="CHEBI:74151"/>
        <dbReference type="EC" id="2.3.1.225"/>
    </reaction>
</comment>
<evidence type="ECO:0000256" key="7">
    <source>
        <dbReference type="RuleBase" id="RU079119"/>
    </source>
</evidence>
<comment type="subcellular location">
    <subcellularLocation>
        <location evidence="1">Membrane</location>
        <topology evidence="1">Multi-pass membrane protein</topology>
    </subcellularLocation>
</comment>
<evidence type="ECO:0000259" key="8">
    <source>
        <dbReference type="Pfam" id="PF01529"/>
    </source>
</evidence>
<dbReference type="GO" id="GO:0016020">
    <property type="term" value="C:membrane"/>
    <property type="evidence" value="ECO:0007669"/>
    <property type="project" value="UniProtKB-SubCell"/>
</dbReference>
<proteinExistence type="inferred from homology"/>
<keyword evidence="4 7" id="KW-1133">Transmembrane helix</keyword>
<evidence type="ECO:0000313" key="10">
    <source>
        <dbReference type="Proteomes" id="UP000054815"/>
    </source>
</evidence>
<keyword evidence="6 7" id="KW-0012">Acyltransferase</keyword>
<comment type="domain">
    <text evidence="7">The DHHC domain is required for palmitoyltransferase activity.</text>
</comment>
<evidence type="ECO:0000256" key="5">
    <source>
        <dbReference type="ARBA" id="ARBA00023136"/>
    </source>
</evidence>
<gene>
    <name evidence="9" type="primary">Zdhhc11</name>
    <name evidence="9" type="ORF">T4E_5816</name>
</gene>
<dbReference type="AlphaFoldDB" id="A0A0V0XR89"/>
<protein>
    <recommendedName>
        <fullName evidence="7">Palmitoyltransferase</fullName>
        <ecNumber evidence="7">2.3.1.225</ecNumber>
    </recommendedName>
</protein>
<evidence type="ECO:0000256" key="6">
    <source>
        <dbReference type="ARBA" id="ARBA00023315"/>
    </source>
</evidence>
<evidence type="ECO:0000313" key="9">
    <source>
        <dbReference type="EMBL" id="KRX90481.1"/>
    </source>
</evidence>
<dbReference type="PANTHER" id="PTHR22883:SF203">
    <property type="entry name" value="PALMITOYLTRANSFERASE"/>
    <property type="match status" value="1"/>
</dbReference>
<feature type="domain" description="Palmitoyltransferase DHHC" evidence="8">
    <location>
        <begin position="135"/>
        <end position="273"/>
    </location>
</feature>
<dbReference type="STRING" id="6337.A0A0V0XR89"/>
<sequence length="344" mass="39469">MPKGDKFLFSPLPSIHEGFFTNLGPLSQWTDDLKSMVRLYSRINGWSAPPHPLQILAWFIVAFVSFMIFGVLIPSFQSYKARLSLYIIFSMSITLTIVMKIIVTSLDPSDDLVSKKIRHQPRPRFDRERCKHVIDEHYFCNVCEMFIHPSSKHCRQCNKCVYNFDHHCKWLNNCIGGKNYKCFIAFICTVSFLTICIFALATAIIILFFTVPKFLSLTDGRFILCGKAISESTWLTLTASIVLISFTIAVLSLHLLFFHIKLMNQGLTTYSYVVAQRRNEEASDHDNHITPIVECCFLLKRRWNMDNCLPGHSSKKQKVTKVCPILPVQKSVSQNGHTQTDNKT</sequence>
<dbReference type="EMBL" id="JYDU01000164">
    <property type="protein sequence ID" value="KRX90481.1"/>
    <property type="molecule type" value="Genomic_DNA"/>
</dbReference>
<keyword evidence="2 7" id="KW-0808">Transferase</keyword>
<dbReference type="GO" id="GO:0006612">
    <property type="term" value="P:protein targeting to membrane"/>
    <property type="evidence" value="ECO:0007669"/>
    <property type="project" value="TreeGrafter"/>
</dbReference>
<evidence type="ECO:0000256" key="1">
    <source>
        <dbReference type="ARBA" id="ARBA00004141"/>
    </source>
</evidence>
<comment type="similarity">
    <text evidence="7">Belongs to the DHHC palmitoyltransferase family.</text>
</comment>
<reference evidence="9 10" key="1">
    <citation type="submission" date="2015-01" db="EMBL/GenBank/DDBJ databases">
        <title>Evolution of Trichinella species and genotypes.</title>
        <authorList>
            <person name="Korhonen P.K."/>
            <person name="Edoardo P."/>
            <person name="Giuseppe L.R."/>
            <person name="Gasser R.B."/>
        </authorList>
    </citation>
    <scope>NUCLEOTIDE SEQUENCE [LARGE SCALE GENOMIC DNA]</scope>
    <source>
        <strain evidence="9">ISS141</strain>
    </source>
</reference>
<evidence type="ECO:0000256" key="2">
    <source>
        <dbReference type="ARBA" id="ARBA00022679"/>
    </source>
</evidence>
<dbReference type="GO" id="GO:0019706">
    <property type="term" value="F:protein-cysteine S-palmitoyltransferase activity"/>
    <property type="evidence" value="ECO:0007669"/>
    <property type="project" value="UniProtKB-EC"/>
</dbReference>
<feature type="transmembrane region" description="Helical" evidence="7">
    <location>
        <begin position="83"/>
        <end position="103"/>
    </location>
</feature>
<feature type="transmembrane region" description="Helical" evidence="7">
    <location>
        <begin position="232"/>
        <end position="257"/>
    </location>
</feature>
<keyword evidence="5 7" id="KW-0472">Membrane</keyword>
<organism evidence="9 10">
    <name type="scientific">Trichinella pseudospiralis</name>
    <name type="common">Parasitic roundworm</name>
    <dbReference type="NCBI Taxonomy" id="6337"/>
    <lineage>
        <taxon>Eukaryota</taxon>
        <taxon>Metazoa</taxon>
        <taxon>Ecdysozoa</taxon>
        <taxon>Nematoda</taxon>
        <taxon>Enoplea</taxon>
        <taxon>Dorylaimia</taxon>
        <taxon>Trichinellida</taxon>
        <taxon>Trichinellidae</taxon>
        <taxon>Trichinella</taxon>
    </lineage>
</organism>
<feature type="transmembrane region" description="Helical" evidence="7">
    <location>
        <begin position="55"/>
        <end position="76"/>
    </location>
</feature>
<accession>A0A0V0XR89</accession>
<dbReference type="PROSITE" id="PS50216">
    <property type="entry name" value="DHHC"/>
    <property type="match status" value="1"/>
</dbReference>
<dbReference type="InterPro" id="IPR039859">
    <property type="entry name" value="PFA4/ZDH16/20/ERF2-like"/>
</dbReference>
<evidence type="ECO:0000256" key="4">
    <source>
        <dbReference type="ARBA" id="ARBA00022989"/>
    </source>
</evidence>
<dbReference type="InterPro" id="IPR001594">
    <property type="entry name" value="Palmitoyltrfase_DHHC"/>
</dbReference>
<comment type="caution">
    <text evidence="9">The sequence shown here is derived from an EMBL/GenBank/DDBJ whole genome shotgun (WGS) entry which is preliminary data.</text>
</comment>
<dbReference type="GO" id="GO:0005783">
    <property type="term" value="C:endoplasmic reticulum"/>
    <property type="evidence" value="ECO:0007669"/>
    <property type="project" value="TreeGrafter"/>
</dbReference>